<accession>A0ABQ5MF78</accession>
<evidence type="ECO:0008006" key="4">
    <source>
        <dbReference type="Google" id="ProtNLM"/>
    </source>
</evidence>
<reference evidence="2" key="1">
    <citation type="submission" date="2022-07" db="EMBL/GenBank/DDBJ databases">
        <title>Taxonomy of Novel Oxalotrophic and Methylotrophic Bacteria.</title>
        <authorList>
            <person name="Sahin N."/>
            <person name="Tani A."/>
        </authorList>
    </citation>
    <scope>NUCLEOTIDE SEQUENCE</scope>
    <source>
        <strain evidence="2">Y10</strain>
    </source>
</reference>
<comment type="caution">
    <text evidence="2">The sequence shown here is derived from an EMBL/GenBank/DDBJ whole genome shotgun (WGS) entry which is preliminary data.</text>
</comment>
<organism evidence="2 3">
    <name type="scientific">Neptunitalea lumnitzerae</name>
    <dbReference type="NCBI Taxonomy" id="2965509"/>
    <lineage>
        <taxon>Bacteria</taxon>
        <taxon>Pseudomonadati</taxon>
        <taxon>Bacteroidota</taxon>
        <taxon>Flavobacteriia</taxon>
        <taxon>Flavobacteriales</taxon>
        <taxon>Flavobacteriaceae</taxon>
        <taxon>Neptunitalea</taxon>
    </lineage>
</organism>
<evidence type="ECO:0000256" key="1">
    <source>
        <dbReference type="SAM" id="SignalP"/>
    </source>
</evidence>
<name>A0ABQ5MF78_9FLAO</name>
<proteinExistence type="predicted"/>
<gene>
    <name evidence="2" type="ORF">Y10_04470</name>
</gene>
<dbReference type="EMBL" id="BRVO01000001">
    <property type="protein sequence ID" value="GLB48079.1"/>
    <property type="molecule type" value="Genomic_DNA"/>
</dbReference>
<keyword evidence="1" id="KW-0732">Signal</keyword>
<feature type="chain" id="PRO_5047479716" description="Lipoprotein" evidence="1">
    <location>
        <begin position="22"/>
        <end position="321"/>
    </location>
</feature>
<evidence type="ECO:0000313" key="3">
    <source>
        <dbReference type="Proteomes" id="UP001143543"/>
    </source>
</evidence>
<evidence type="ECO:0000313" key="2">
    <source>
        <dbReference type="EMBL" id="GLB48079.1"/>
    </source>
</evidence>
<feature type="signal peptide" evidence="1">
    <location>
        <begin position="1"/>
        <end position="21"/>
    </location>
</feature>
<sequence length="321" mass="34676">MKKLFKVTVMKKAMLSFVALGMLMMSCNDDDAGTTTMDTALNPDTAPKVSIDRFSEAAGTLMVRTASNGLPQANEPIDFDSGAPFITQGLTADGAVVQYYNFDVQPTDPAPIYLFFNEDGTAVEDQLNIVGVIPGDTGYNDFWQVYQVTVPSGFVANTVTSEAELLSAGLEIMKTSTVVNCPVVPDGSIASKRVNSEDTELHRGWYQDQVVYYFSFFEKILDGGSTDMVPLSPIYVSFNINPDDMNPDSGAASGFVTEMGTDQTHNVIATIPSDDDYSPLWLVNVYDNMDFDMVGNLTTAQSSNILATGVATVNCPVVTLN</sequence>
<dbReference type="PROSITE" id="PS51257">
    <property type="entry name" value="PROKAR_LIPOPROTEIN"/>
    <property type="match status" value="1"/>
</dbReference>
<keyword evidence="3" id="KW-1185">Reference proteome</keyword>
<dbReference type="Proteomes" id="UP001143543">
    <property type="component" value="Unassembled WGS sequence"/>
</dbReference>
<protein>
    <recommendedName>
        <fullName evidence="4">Lipoprotein</fullName>
    </recommendedName>
</protein>